<evidence type="ECO:0000313" key="1">
    <source>
        <dbReference type="EMBL" id="GFQ02608.1"/>
    </source>
</evidence>
<evidence type="ECO:0000313" key="2">
    <source>
        <dbReference type="Proteomes" id="UP000653305"/>
    </source>
</evidence>
<dbReference type="Proteomes" id="UP000653305">
    <property type="component" value="Unassembled WGS sequence"/>
</dbReference>
<comment type="caution">
    <text evidence="1">The sequence shown here is derived from an EMBL/GenBank/DDBJ whole genome shotgun (WGS) entry which is preliminary data.</text>
</comment>
<name>A0A830CPY7_9LAMI</name>
<organism evidence="1 2">
    <name type="scientific">Phtheirospermum japonicum</name>
    <dbReference type="NCBI Taxonomy" id="374723"/>
    <lineage>
        <taxon>Eukaryota</taxon>
        <taxon>Viridiplantae</taxon>
        <taxon>Streptophyta</taxon>
        <taxon>Embryophyta</taxon>
        <taxon>Tracheophyta</taxon>
        <taxon>Spermatophyta</taxon>
        <taxon>Magnoliopsida</taxon>
        <taxon>eudicotyledons</taxon>
        <taxon>Gunneridae</taxon>
        <taxon>Pentapetalae</taxon>
        <taxon>asterids</taxon>
        <taxon>lamiids</taxon>
        <taxon>Lamiales</taxon>
        <taxon>Orobanchaceae</taxon>
        <taxon>Orobanchaceae incertae sedis</taxon>
        <taxon>Phtheirospermum</taxon>
    </lineage>
</organism>
<dbReference type="OrthoDB" id="1749738at2759"/>
<dbReference type="EMBL" id="BMAC01000759">
    <property type="protein sequence ID" value="GFQ02608.1"/>
    <property type="molecule type" value="Genomic_DNA"/>
</dbReference>
<sequence>MWWRDETNQHDCAIYAMHHMETYMGEGVRGCKCGFKTKAPMQMLYLRAQYCATILTSVNNIHANRNKESALLHYRLACEDGEIDMVQLLDDYLCDVDVDEV</sequence>
<protein>
    <submittedName>
        <fullName evidence="1">Uncharacterized protein</fullName>
    </submittedName>
</protein>
<accession>A0A830CPY7</accession>
<keyword evidence="2" id="KW-1185">Reference proteome</keyword>
<dbReference type="AlphaFoldDB" id="A0A830CPY7"/>
<reference evidence="1" key="1">
    <citation type="submission" date="2020-07" db="EMBL/GenBank/DDBJ databases">
        <title>Ethylene signaling mediates host invasion by parasitic plants.</title>
        <authorList>
            <person name="Yoshida S."/>
        </authorList>
    </citation>
    <scope>NUCLEOTIDE SEQUENCE</scope>
    <source>
        <strain evidence="1">Okayama</strain>
    </source>
</reference>
<gene>
    <name evidence="1" type="ORF">PHJA_002404800</name>
</gene>
<proteinExistence type="predicted"/>